<protein>
    <submittedName>
        <fullName evidence="2">Uncharacterized protein C13orf42-like</fullName>
    </submittedName>
</protein>
<sequence length="260" mass="29694">MFRKIHSVFHPNSCSRDLTEGNASYNGTLSPVRLVRSTSMYVVGGGRQTFIESLKKYKSTTNIDSSGCHYKDEDTAWLFAKTQDFLQYLQDLLALRKKYLSSLHHLRSATDYSTISTKSSKGEKRTLPPPSGNCKVSKENTRQHLNCEILDAIAYFDAVIAELDSERRIRAPIPDFKNEDVDFDVATSSSEHSLHSNWILRAPRRSNEEICTAAVIQYHTWRTEKWTTSIKRIERHPVYLPKAVEGAFNTLNFKPNSKSK</sequence>
<dbReference type="OrthoDB" id="8784811at2759"/>
<proteinExistence type="predicted"/>
<dbReference type="KEGG" id="xla:121400364"/>
<reference evidence="1" key="1">
    <citation type="submission" date="2024-06" db="UniProtKB">
        <authorList>
            <consortium name="RefSeq"/>
        </authorList>
    </citation>
    <scope>NUCLEOTIDE SEQUENCE [LARGE SCALE GENOMIC DNA]</scope>
    <source>
        <strain evidence="1">J_2021</strain>
    </source>
</reference>
<accession>A0A1L8HAC2</accession>
<keyword evidence="1" id="KW-1185">Reference proteome</keyword>
<name>A0A1L8HAC2_XENLA</name>
<dbReference type="RefSeq" id="XP_041439210.1">
    <property type="nucleotide sequence ID" value="XM_041583276.1"/>
</dbReference>
<reference evidence="2" key="2">
    <citation type="submission" date="2025-08" db="UniProtKB">
        <authorList>
            <consortium name="RefSeq"/>
        </authorList>
    </citation>
    <scope>IDENTIFICATION</scope>
    <source>
        <strain evidence="2">J_2021</strain>
        <tissue evidence="2">Erythrocytes</tissue>
    </source>
</reference>
<evidence type="ECO:0000313" key="1">
    <source>
        <dbReference type="Proteomes" id="UP000186698"/>
    </source>
</evidence>
<dbReference type="PaxDb" id="8355-A0A1L8HAC2"/>
<evidence type="ECO:0000313" key="2">
    <source>
        <dbReference type="RefSeq" id="XP_041439210.1"/>
    </source>
</evidence>
<organism evidence="1 2">
    <name type="scientific">Xenopus laevis</name>
    <name type="common">African clawed frog</name>
    <dbReference type="NCBI Taxonomy" id="8355"/>
    <lineage>
        <taxon>Eukaryota</taxon>
        <taxon>Metazoa</taxon>
        <taxon>Chordata</taxon>
        <taxon>Craniata</taxon>
        <taxon>Vertebrata</taxon>
        <taxon>Euteleostomi</taxon>
        <taxon>Amphibia</taxon>
        <taxon>Batrachia</taxon>
        <taxon>Anura</taxon>
        <taxon>Pipoidea</taxon>
        <taxon>Pipidae</taxon>
        <taxon>Xenopodinae</taxon>
        <taxon>Xenopus</taxon>
        <taxon>Xenopus</taxon>
    </lineage>
</organism>
<dbReference type="GeneID" id="121400364"/>
<dbReference type="Proteomes" id="UP000186698">
    <property type="component" value="Chromosome 2S"/>
</dbReference>
<gene>
    <name evidence="2" type="primary">LOC121400364</name>
</gene>
<dbReference type="CTD" id="121400364"/>
<dbReference type="AlphaFoldDB" id="A0A1L8HAC2"/>
<dbReference type="OMA" id="HYETERK"/>